<protein>
    <submittedName>
        <fullName evidence="2">Uncharacterized protein</fullName>
    </submittedName>
</protein>
<gene>
    <name evidence="2" type="ORF">Scep_029873</name>
</gene>
<dbReference type="AlphaFoldDB" id="A0AAP0E305"/>
<evidence type="ECO:0000256" key="1">
    <source>
        <dbReference type="SAM" id="MobiDB-lite"/>
    </source>
</evidence>
<feature type="region of interest" description="Disordered" evidence="1">
    <location>
        <begin position="163"/>
        <end position="189"/>
    </location>
</feature>
<keyword evidence="3" id="KW-1185">Reference proteome</keyword>
<name>A0AAP0E305_9MAGN</name>
<dbReference type="InterPro" id="IPR004252">
    <property type="entry name" value="Probable_transposase_24"/>
</dbReference>
<dbReference type="Proteomes" id="UP001419268">
    <property type="component" value="Unassembled WGS sequence"/>
</dbReference>
<feature type="region of interest" description="Disordered" evidence="1">
    <location>
        <begin position="1"/>
        <end position="36"/>
    </location>
</feature>
<sequence>MRPAPPATASPAASPYYDGRAGLQVTDPPRAHKRTGIEPPRVQRIPITLIANDTELHPSHSRARRMTKVFKRWMIPEGYCWKSVPNHHKDYYWRQWKVHFRWDDAIPEDLIRAAYDTHAGMRYTALMHKLKKNRVQPVYVTDEARRRYLEYWESEDFLARSRQASTNRNTEVEGSGTGPSKHGGGSVSFVTTNERLTDSSETPPTVNELYLHLHTVNHDGMTFIDTRSERFYDRLQRRRLELTQATPDQSVDDEAVYLNVAVECPKGRVYGLGSLGRKKRRYADPGASTSQMPEMVPRAEFDIVAEQLRKVMAFMHQHLGMTMDGAGLSQPQPPPPPPPPPPPLMMKTDHRK</sequence>
<organism evidence="2 3">
    <name type="scientific">Stephania cephalantha</name>
    <dbReference type="NCBI Taxonomy" id="152367"/>
    <lineage>
        <taxon>Eukaryota</taxon>
        <taxon>Viridiplantae</taxon>
        <taxon>Streptophyta</taxon>
        <taxon>Embryophyta</taxon>
        <taxon>Tracheophyta</taxon>
        <taxon>Spermatophyta</taxon>
        <taxon>Magnoliopsida</taxon>
        <taxon>Ranunculales</taxon>
        <taxon>Menispermaceae</taxon>
        <taxon>Menispermoideae</taxon>
        <taxon>Cissampelideae</taxon>
        <taxon>Stephania</taxon>
    </lineage>
</organism>
<dbReference type="EMBL" id="JBBNAG010000013">
    <property type="protein sequence ID" value="KAK9083402.1"/>
    <property type="molecule type" value="Genomic_DNA"/>
</dbReference>
<comment type="caution">
    <text evidence="2">The sequence shown here is derived from an EMBL/GenBank/DDBJ whole genome shotgun (WGS) entry which is preliminary data.</text>
</comment>
<evidence type="ECO:0000313" key="3">
    <source>
        <dbReference type="Proteomes" id="UP001419268"/>
    </source>
</evidence>
<dbReference type="Pfam" id="PF03004">
    <property type="entry name" value="Transposase_24"/>
    <property type="match status" value="1"/>
</dbReference>
<feature type="region of interest" description="Disordered" evidence="1">
    <location>
        <begin position="323"/>
        <end position="352"/>
    </location>
</feature>
<feature type="compositionally biased region" description="Gly residues" evidence="1">
    <location>
        <begin position="175"/>
        <end position="186"/>
    </location>
</feature>
<evidence type="ECO:0000313" key="2">
    <source>
        <dbReference type="EMBL" id="KAK9083402.1"/>
    </source>
</evidence>
<accession>A0AAP0E305</accession>
<feature type="compositionally biased region" description="Pro residues" evidence="1">
    <location>
        <begin position="331"/>
        <end position="344"/>
    </location>
</feature>
<proteinExistence type="predicted"/>
<reference evidence="2 3" key="1">
    <citation type="submission" date="2024-01" db="EMBL/GenBank/DDBJ databases">
        <title>Genome assemblies of Stephania.</title>
        <authorList>
            <person name="Yang L."/>
        </authorList>
    </citation>
    <scope>NUCLEOTIDE SEQUENCE [LARGE SCALE GENOMIC DNA]</scope>
    <source>
        <strain evidence="2">JXDWG</strain>
        <tissue evidence="2">Leaf</tissue>
    </source>
</reference>